<keyword evidence="7" id="KW-0788">Thiol protease</keyword>
<dbReference type="PANTHER" id="PTHR12000:SF42">
    <property type="entry name" value="LEGUMAIN"/>
    <property type="match status" value="1"/>
</dbReference>
<evidence type="ECO:0000313" key="12">
    <source>
        <dbReference type="EMBL" id="CAD8677155.1"/>
    </source>
</evidence>
<keyword evidence="4" id="KW-0645">Protease</keyword>
<dbReference type="FunFam" id="3.40.50.1460:FF:000006">
    <property type="entry name" value="Legumain"/>
    <property type="match status" value="1"/>
</dbReference>
<keyword evidence="5 10" id="KW-0732">Signal</keyword>
<dbReference type="GO" id="GO:0051603">
    <property type="term" value="P:proteolysis involved in protein catabolic process"/>
    <property type="evidence" value="ECO:0007669"/>
    <property type="project" value="InterPro"/>
</dbReference>
<protein>
    <recommendedName>
        <fullName evidence="3">legumain</fullName>
        <ecNumber evidence="3">3.4.22.34</ecNumber>
    </recommendedName>
</protein>
<dbReference type="Gene3D" id="3.40.50.1460">
    <property type="match status" value="1"/>
</dbReference>
<feature type="active site" evidence="8">
    <location>
        <position position="304"/>
    </location>
</feature>
<evidence type="ECO:0000256" key="1">
    <source>
        <dbReference type="ARBA" id="ARBA00000810"/>
    </source>
</evidence>
<evidence type="ECO:0000256" key="7">
    <source>
        <dbReference type="ARBA" id="ARBA00022807"/>
    </source>
</evidence>
<dbReference type="PRINTS" id="PR00776">
    <property type="entry name" value="HEMOGLOBNASE"/>
</dbReference>
<dbReference type="GO" id="GO:0005773">
    <property type="term" value="C:vacuole"/>
    <property type="evidence" value="ECO:0007669"/>
    <property type="project" value="GOC"/>
</dbReference>
<keyword evidence="6" id="KW-0378">Hydrolase</keyword>
<evidence type="ECO:0000256" key="4">
    <source>
        <dbReference type="ARBA" id="ARBA00022670"/>
    </source>
</evidence>
<dbReference type="InterPro" id="IPR043577">
    <property type="entry name" value="AE"/>
</dbReference>
<feature type="domain" description="Legumain prodomain" evidence="11">
    <location>
        <begin position="584"/>
        <end position="646"/>
    </location>
</feature>
<dbReference type="Pfam" id="PF20985">
    <property type="entry name" value="Legum_prodom"/>
    <property type="match status" value="1"/>
</dbReference>
<feature type="region of interest" description="Disordered" evidence="9">
    <location>
        <begin position="458"/>
        <end position="502"/>
    </location>
</feature>
<dbReference type="GO" id="GO:0004197">
    <property type="term" value="F:cysteine-type endopeptidase activity"/>
    <property type="evidence" value="ECO:0007669"/>
    <property type="project" value="UniProtKB-EC"/>
</dbReference>
<dbReference type="PIRSF" id="PIRSF500139">
    <property type="entry name" value="AE"/>
    <property type="match status" value="1"/>
</dbReference>
<organism evidence="12">
    <name type="scientific">Pyramimonas obovata</name>
    <dbReference type="NCBI Taxonomy" id="1411642"/>
    <lineage>
        <taxon>Eukaryota</taxon>
        <taxon>Viridiplantae</taxon>
        <taxon>Chlorophyta</taxon>
        <taxon>Pyramimonadophyceae</taxon>
        <taxon>Pyramimonadales</taxon>
        <taxon>Pyramimonadaceae</taxon>
        <taxon>Pyramimonas</taxon>
        <taxon>Pyramimonas incertae sedis</taxon>
    </lineage>
</organism>
<sequence>MAIRTVLLVSFVVGALSSRGHLVLGTQRDVGARQVDPNSANPPPQVARTAPELHTDIKTVGPYHFCNNAFMNGEEVTAVVNDPARAMVLPAGTRGTALCNSSRFQMILVCWDGWQSGNHNYQFCEYPSSGSFTTDCPDRSAWWVSCAEIAKAGPTPPAPPSPPTPPISPPPPPPRPPLPPGVVRHWALLVAGSNTWGNYRHQSDVYHAYQTLHSHGIPDENMVVMHFDDIAHNPMNPHPGTVINNPSAKDVYHGVPKDYTGANVTADIMLAVLKGDKEHVKGIGSGKVIDSGPHDKVFLFYADHGAPGLLGMPSGAYLYADELNEAIKYKAHHDGFMEMVIYMEACESGSIFDGILSEDLNVYAVTAANDIESSWGVYCPFQTPPPPKEYNTCLGDLFSVSWMEDDDKLPPNGNETLYQQFRAVRSRVSSHHTYAQGSHVERFGTARIGNETVLSWLTQRPPAPKPQPAPAAPGRPSGWPGLAQSAAARPAAGATRTPNCGQHDAERFHYEARVQSAPEGSALRAAESAALEAFLSARARIDTAVERVLLALARAARAVDRPEPGHVDGSGASGAAAQAAAWATQRPPPGEAVVRDWDCLRSMVRSWEQKCGPLGQYGMRHARALANLCNHGVSPAELEGAAATECGRALE</sequence>
<dbReference type="PANTHER" id="PTHR12000">
    <property type="entry name" value="HEMOGLOBINASE FAMILY MEMBER"/>
    <property type="match status" value="1"/>
</dbReference>
<dbReference type="InterPro" id="IPR048501">
    <property type="entry name" value="Legum_prodom"/>
</dbReference>
<dbReference type="InterPro" id="IPR001096">
    <property type="entry name" value="Peptidase_C13"/>
</dbReference>
<accession>A0A7S0WPW7</accession>
<feature type="compositionally biased region" description="Low complexity" evidence="9">
    <location>
        <begin position="569"/>
        <end position="583"/>
    </location>
</feature>
<dbReference type="AlphaFoldDB" id="A0A7S0WPW7"/>
<dbReference type="Gene3D" id="1.10.132.130">
    <property type="match status" value="1"/>
</dbReference>
<dbReference type="EMBL" id="HBFA01026512">
    <property type="protein sequence ID" value="CAD8677155.1"/>
    <property type="molecule type" value="Transcribed_RNA"/>
</dbReference>
<feature type="compositionally biased region" description="Low complexity" evidence="9">
    <location>
        <begin position="474"/>
        <end position="498"/>
    </location>
</feature>
<evidence type="ECO:0000256" key="10">
    <source>
        <dbReference type="SAM" id="SignalP"/>
    </source>
</evidence>
<feature type="region of interest" description="Disordered" evidence="9">
    <location>
        <begin position="561"/>
        <end position="588"/>
    </location>
</feature>
<proteinExistence type="inferred from homology"/>
<dbReference type="Pfam" id="PF01650">
    <property type="entry name" value="Peptidase_C13"/>
    <property type="match status" value="1"/>
</dbReference>
<dbReference type="PIRSF" id="PIRSF019663">
    <property type="entry name" value="Legumain"/>
    <property type="match status" value="1"/>
</dbReference>
<feature type="compositionally biased region" description="Pro residues" evidence="9">
    <location>
        <begin position="461"/>
        <end position="473"/>
    </location>
</feature>
<gene>
    <name evidence="12" type="ORF">POBO1169_LOCUS13491</name>
</gene>
<dbReference type="CDD" id="cd21115">
    <property type="entry name" value="legumain_C"/>
    <property type="match status" value="1"/>
</dbReference>
<dbReference type="InterPro" id="IPR046427">
    <property type="entry name" value="Legumain_prodom_sf"/>
</dbReference>
<dbReference type="GO" id="GO:0006624">
    <property type="term" value="P:vacuolar protein processing"/>
    <property type="evidence" value="ECO:0007669"/>
    <property type="project" value="TreeGrafter"/>
</dbReference>
<feature type="chain" id="PRO_5030682659" description="legumain" evidence="10">
    <location>
        <begin position="18"/>
        <end position="651"/>
    </location>
</feature>
<evidence type="ECO:0000256" key="3">
    <source>
        <dbReference type="ARBA" id="ARBA00012628"/>
    </source>
</evidence>
<feature type="active site" description="Nucleophile" evidence="8">
    <location>
        <position position="346"/>
    </location>
</feature>
<name>A0A7S0WPW7_9CHLO</name>
<evidence type="ECO:0000256" key="9">
    <source>
        <dbReference type="SAM" id="MobiDB-lite"/>
    </source>
</evidence>
<evidence type="ECO:0000259" key="11">
    <source>
        <dbReference type="Pfam" id="PF20985"/>
    </source>
</evidence>
<evidence type="ECO:0000256" key="8">
    <source>
        <dbReference type="PIRSR" id="PIRSR019663-1"/>
    </source>
</evidence>
<comment type="similarity">
    <text evidence="2">Belongs to the peptidase C13 family.</text>
</comment>
<comment type="catalytic activity">
    <reaction evidence="1">
        <text>Hydrolysis of proteins and small molecule substrates at -Asn-|-Xaa- bonds.</text>
        <dbReference type="EC" id="3.4.22.34"/>
    </reaction>
</comment>
<dbReference type="EC" id="3.4.22.34" evidence="3"/>
<feature type="region of interest" description="Disordered" evidence="9">
    <location>
        <begin position="153"/>
        <end position="178"/>
    </location>
</feature>
<evidence type="ECO:0000256" key="5">
    <source>
        <dbReference type="ARBA" id="ARBA00022729"/>
    </source>
</evidence>
<feature type="signal peptide" evidence="10">
    <location>
        <begin position="1"/>
        <end position="17"/>
    </location>
</feature>
<evidence type="ECO:0000256" key="6">
    <source>
        <dbReference type="ARBA" id="ARBA00022801"/>
    </source>
</evidence>
<evidence type="ECO:0000256" key="2">
    <source>
        <dbReference type="ARBA" id="ARBA00009941"/>
    </source>
</evidence>
<feature type="compositionally biased region" description="Pro residues" evidence="9">
    <location>
        <begin position="154"/>
        <end position="178"/>
    </location>
</feature>
<reference evidence="12" key="1">
    <citation type="submission" date="2021-01" db="EMBL/GenBank/DDBJ databases">
        <authorList>
            <person name="Corre E."/>
            <person name="Pelletier E."/>
            <person name="Niang G."/>
            <person name="Scheremetjew M."/>
            <person name="Finn R."/>
            <person name="Kale V."/>
            <person name="Holt S."/>
            <person name="Cochrane G."/>
            <person name="Meng A."/>
            <person name="Brown T."/>
            <person name="Cohen L."/>
        </authorList>
    </citation>
    <scope>NUCLEOTIDE SEQUENCE</scope>
    <source>
        <strain evidence="12">CCMP722</strain>
    </source>
</reference>